<organism evidence="1 2">
    <name type="scientific">Streptococcus ratti FA-1 = DSM 20564</name>
    <dbReference type="NCBI Taxonomy" id="699248"/>
    <lineage>
        <taxon>Bacteria</taxon>
        <taxon>Bacillati</taxon>
        <taxon>Bacillota</taxon>
        <taxon>Bacilli</taxon>
        <taxon>Lactobacillales</taxon>
        <taxon>Streptococcaceae</taxon>
        <taxon>Streptococcus</taxon>
    </lineage>
</organism>
<sequence>MLMINWQMSGRSNVLSLRVSIKKLRFHCIMKSCWKPAIGNKMMSCKVIQKSSLLTKLDFLMCLATEKECLYGFDTAVDYERENIADVIQAKIAGLGVDLIINPLGQSFADRDNDMLAFNGDSVCTGASPMQMRWINYFHVAWEVI</sequence>
<name>A0ABN0GT62_STRRT</name>
<dbReference type="SUPFAM" id="SSF51735">
    <property type="entry name" value="NAD(P)-binding Rossmann-fold domains"/>
    <property type="match status" value="1"/>
</dbReference>
<protein>
    <submittedName>
        <fullName evidence="1">Uncharacterized protein</fullName>
    </submittedName>
</protein>
<proteinExistence type="predicted"/>
<accession>A0ABN0GT62</accession>
<comment type="caution">
    <text evidence="1">The sequence shown here is derived from an EMBL/GenBank/DDBJ whole genome shotgun (WGS) entry which is preliminary data.</text>
</comment>
<evidence type="ECO:0000313" key="1">
    <source>
        <dbReference type="EMBL" id="EJN93483.1"/>
    </source>
</evidence>
<dbReference type="InterPro" id="IPR036291">
    <property type="entry name" value="NAD(P)-bd_dom_sf"/>
</dbReference>
<evidence type="ECO:0000313" key="2">
    <source>
        <dbReference type="Proteomes" id="UP000007815"/>
    </source>
</evidence>
<dbReference type="Proteomes" id="UP000007815">
    <property type="component" value="Unassembled WGS sequence"/>
</dbReference>
<dbReference type="Gene3D" id="3.40.50.720">
    <property type="entry name" value="NAD(P)-binding Rossmann-like Domain"/>
    <property type="match status" value="1"/>
</dbReference>
<dbReference type="EMBL" id="AJTZ01000005">
    <property type="protein sequence ID" value="EJN93483.1"/>
    <property type="molecule type" value="Genomic_DNA"/>
</dbReference>
<keyword evidence="2" id="KW-1185">Reference proteome</keyword>
<gene>
    <name evidence="1" type="ORF">SRA_03066</name>
</gene>
<reference evidence="1 2" key="1">
    <citation type="submission" date="2009-12" db="EMBL/GenBank/DDBJ databases">
        <authorList>
            <person name="Lefebure T."/>
            <person name="Cornejo O.E."/>
            <person name="Pavinski Bitar P.D."/>
            <person name="Lang P."/>
            <person name="Stanhope M.J."/>
        </authorList>
    </citation>
    <scope>NUCLEOTIDE SEQUENCE [LARGE SCALE GENOMIC DNA]</scope>
    <source>
        <strain evidence="1 2">FA-1</strain>
    </source>
</reference>